<reference evidence="1 2" key="3">
    <citation type="journal article" date="2010" name="BMC Genomics">
        <title>Transcriptome sequencing and comparative analysis of cucumber flowers with different sex types.</title>
        <authorList>
            <person name="Guo S."/>
            <person name="Zheng Y."/>
            <person name="Joung J.G."/>
            <person name="Liu S."/>
            <person name="Zhang Z."/>
            <person name="Crasta O.R."/>
            <person name="Sobral B.W."/>
            <person name="Xu Y."/>
            <person name="Huang S."/>
            <person name="Fei Z."/>
        </authorList>
    </citation>
    <scope>NUCLEOTIDE SEQUENCE [LARGE SCALE GENOMIC DNA]</scope>
    <source>
        <strain evidence="2">cv. 9930</strain>
    </source>
</reference>
<dbReference type="STRING" id="3659.A0A0A0KG43"/>
<dbReference type="Pfam" id="PF03087">
    <property type="entry name" value="BPS1"/>
    <property type="match status" value="1"/>
</dbReference>
<dbReference type="OrthoDB" id="1701699at2759"/>
<dbReference type="PANTHER" id="PTHR33070">
    <property type="entry name" value="OS06G0725500 PROTEIN"/>
    <property type="match status" value="1"/>
</dbReference>
<dbReference type="AlphaFoldDB" id="A0A0A0KG43"/>
<accession>A0A0A0KG43</accession>
<proteinExistence type="predicted"/>
<dbReference type="PANTHER" id="PTHR33070:SF129">
    <property type="entry name" value="DUF241 DOMAIN PROTEIN"/>
    <property type="match status" value="1"/>
</dbReference>
<reference evidence="1 2" key="2">
    <citation type="journal article" date="2009" name="PLoS ONE">
        <title>An integrated genetic and cytogenetic map of the cucumber genome.</title>
        <authorList>
            <person name="Ren Y."/>
            <person name="Zhang Z."/>
            <person name="Liu J."/>
            <person name="Staub J.E."/>
            <person name="Han Y."/>
            <person name="Cheng Z."/>
            <person name="Li X."/>
            <person name="Lu J."/>
            <person name="Miao H."/>
            <person name="Kang H."/>
            <person name="Xie B."/>
            <person name="Gu X."/>
            <person name="Wang X."/>
            <person name="Du Y."/>
            <person name="Jin W."/>
            <person name="Huang S."/>
        </authorList>
    </citation>
    <scope>NUCLEOTIDE SEQUENCE [LARGE SCALE GENOMIC DNA]</scope>
    <source>
        <strain evidence="2">cv. 9930</strain>
    </source>
</reference>
<dbReference type="GO" id="GO:0048364">
    <property type="term" value="P:root development"/>
    <property type="evidence" value="ECO:0007669"/>
    <property type="project" value="InterPro"/>
</dbReference>
<sequence>MGGSSNYHARSNSLPTRPHPLVTECDEHLCRLKAMDSAPWTAFGMANKLAGLQDLQECVNKLLLLRRTRDAFAAHRREKWVDEVFDGSLRLLDLCSASKDGVIHTKECVRELQSLVRRRSSSWCCGNGVANQVEKYLASRKVVKRAIQKALASVKTYGARPSSISIKDTETIALITLLFDVEVASVNVFEALLSYVLGKKGKAKGSGWALVSKLMRSKRVLLTEDGAEGEANEFATIDAAVDVVASRLASDSSTIIGGGGIESMGDQLGKLEACVQDLEGGLEGLFRRLIRNRVSLLNIINN</sequence>
<dbReference type="Gramene" id="KGN46721">
    <property type="protein sequence ID" value="KGN46721"/>
    <property type="gene ID" value="Csa_6G127330"/>
</dbReference>
<keyword evidence="2" id="KW-1185">Reference proteome</keyword>
<dbReference type="Proteomes" id="UP000029981">
    <property type="component" value="Chromosome 6"/>
</dbReference>
<dbReference type="eggNOG" id="ENOG502QUY1">
    <property type="taxonomic scope" value="Eukaryota"/>
</dbReference>
<organism evidence="1 2">
    <name type="scientific">Cucumis sativus</name>
    <name type="common">Cucumber</name>
    <dbReference type="NCBI Taxonomy" id="3659"/>
    <lineage>
        <taxon>Eukaryota</taxon>
        <taxon>Viridiplantae</taxon>
        <taxon>Streptophyta</taxon>
        <taxon>Embryophyta</taxon>
        <taxon>Tracheophyta</taxon>
        <taxon>Spermatophyta</taxon>
        <taxon>Magnoliopsida</taxon>
        <taxon>eudicotyledons</taxon>
        <taxon>Gunneridae</taxon>
        <taxon>Pentapetalae</taxon>
        <taxon>rosids</taxon>
        <taxon>fabids</taxon>
        <taxon>Cucurbitales</taxon>
        <taxon>Cucurbitaceae</taxon>
        <taxon>Benincaseae</taxon>
        <taxon>Cucumis</taxon>
    </lineage>
</organism>
<reference evidence="1 2" key="1">
    <citation type="journal article" date="2009" name="Nat. Genet.">
        <title>The genome of the cucumber, Cucumis sativus L.</title>
        <authorList>
            <person name="Huang S."/>
            <person name="Li R."/>
            <person name="Zhang Z."/>
            <person name="Li L."/>
            <person name="Gu X."/>
            <person name="Fan W."/>
            <person name="Lucas W.J."/>
            <person name="Wang X."/>
            <person name="Xie B."/>
            <person name="Ni P."/>
            <person name="Ren Y."/>
            <person name="Zhu H."/>
            <person name="Li J."/>
            <person name="Lin K."/>
            <person name="Jin W."/>
            <person name="Fei Z."/>
            <person name="Li G."/>
            <person name="Staub J."/>
            <person name="Kilian A."/>
            <person name="van der Vossen E.A."/>
            <person name="Wu Y."/>
            <person name="Guo J."/>
            <person name="He J."/>
            <person name="Jia Z."/>
            <person name="Ren Y."/>
            <person name="Tian G."/>
            <person name="Lu Y."/>
            <person name="Ruan J."/>
            <person name="Qian W."/>
            <person name="Wang M."/>
            <person name="Huang Q."/>
            <person name="Li B."/>
            <person name="Xuan Z."/>
            <person name="Cao J."/>
            <person name="Asan"/>
            <person name="Wu Z."/>
            <person name="Zhang J."/>
            <person name="Cai Q."/>
            <person name="Bai Y."/>
            <person name="Zhao B."/>
            <person name="Han Y."/>
            <person name="Li Y."/>
            <person name="Li X."/>
            <person name="Wang S."/>
            <person name="Shi Q."/>
            <person name="Liu S."/>
            <person name="Cho W.K."/>
            <person name="Kim J.Y."/>
            <person name="Xu Y."/>
            <person name="Heller-Uszynska K."/>
            <person name="Miao H."/>
            <person name="Cheng Z."/>
            <person name="Zhang S."/>
            <person name="Wu J."/>
            <person name="Yang Y."/>
            <person name="Kang H."/>
            <person name="Li M."/>
            <person name="Liang H."/>
            <person name="Ren X."/>
            <person name="Shi Z."/>
            <person name="Wen M."/>
            <person name="Jian M."/>
            <person name="Yang H."/>
            <person name="Zhang G."/>
            <person name="Yang Z."/>
            <person name="Chen R."/>
            <person name="Liu S."/>
            <person name="Li J."/>
            <person name="Ma L."/>
            <person name="Liu H."/>
            <person name="Zhou Y."/>
            <person name="Zhao J."/>
            <person name="Fang X."/>
            <person name="Li G."/>
            <person name="Fang L."/>
            <person name="Li Y."/>
            <person name="Liu D."/>
            <person name="Zheng H."/>
            <person name="Zhang Y."/>
            <person name="Qin N."/>
            <person name="Li Z."/>
            <person name="Yang G."/>
            <person name="Yang S."/>
            <person name="Bolund L."/>
            <person name="Kristiansen K."/>
            <person name="Zheng H."/>
            <person name="Li S."/>
            <person name="Zhang X."/>
            <person name="Yang H."/>
            <person name="Wang J."/>
            <person name="Sun R."/>
            <person name="Zhang B."/>
            <person name="Jiang S."/>
            <person name="Wang J."/>
            <person name="Du Y."/>
            <person name="Li S."/>
        </authorList>
    </citation>
    <scope>NUCLEOTIDE SEQUENCE [LARGE SCALE GENOMIC DNA]</scope>
    <source>
        <strain evidence="2">cv. 9930</strain>
    </source>
</reference>
<dbReference type="KEGG" id="csv:101209279"/>
<gene>
    <name evidence="1" type="ORF">Csa_6G127330</name>
</gene>
<name>A0A0A0KG43_CUCSA</name>
<dbReference type="EMBL" id="CM002927">
    <property type="protein sequence ID" value="KGN46721.1"/>
    <property type="molecule type" value="Genomic_DNA"/>
</dbReference>
<dbReference type="InterPro" id="IPR004320">
    <property type="entry name" value="BPS1_pln"/>
</dbReference>
<evidence type="ECO:0000313" key="2">
    <source>
        <dbReference type="Proteomes" id="UP000029981"/>
    </source>
</evidence>
<evidence type="ECO:0000313" key="1">
    <source>
        <dbReference type="EMBL" id="KGN46721.1"/>
    </source>
</evidence>
<reference evidence="1 2" key="4">
    <citation type="journal article" date="2011" name="BMC Genomics">
        <title>RNA-Seq improves annotation of protein-coding genes in the cucumber genome.</title>
        <authorList>
            <person name="Li Z."/>
            <person name="Zhang Z."/>
            <person name="Yan P."/>
            <person name="Huang S."/>
            <person name="Fei Z."/>
            <person name="Lin K."/>
        </authorList>
    </citation>
    <scope>NUCLEOTIDE SEQUENCE [LARGE SCALE GENOMIC DNA]</scope>
    <source>
        <strain evidence="2">cv. 9930</strain>
    </source>
</reference>
<dbReference type="GO" id="GO:0048367">
    <property type="term" value="P:shoot system development"/>
    <property type="evidence" value="ECO:0007669"/>
    <property type="project" value="InterPro"/>
</dbReference>
<dbReference type="OMA" id="INKCGFA"/>
<protein>
    <submittedName>
        <fullName evidence="1">Uncharacterized protein</fullName>
    </submittedName>
</protein>